<gene>
    <name evidence="2" type="ORF">NAEGRDRAFT_48101</name>
</gene>
<evidence type="ECO:0000313" key="2">
    <source>
        <dbReference type="EMBL" id="EFC46181.1"/>
    </source>
</evidence>
<feature type="compositionally biased region" description="Acidic residues" evidence="1">
    <location>
        <begin position="1217"/>
        <end position="1238"/>
    </location>
</feature>
<evidence type="ECO:0000256" key="1">
    <source>
        <dbReference type="SAM" id="MobiDB-lite"/>
    </source>
</evidence>
<organism evidence="3">
    <name type="scientific">Naegleria gruberi</name>
    <name type="common">Amoeba</name>
    <dbReference type="NCBI Taxonomy" id="5762"/>
    <lineage>
        <taxon>Eukaryota</taxon>
        <taxon>Discoba</taxon>
        <taxon>Heterolobosea</taxon>
        <taxon>Tetramitia</taxon>
        <taxon>Eutetramitia</taxon>
        <taxon>Vahlkampfiidae</taxon>
        <taxon>Naegleria</taxon>
    </lineage>
</organism>
<protein>
    <submittedName>
        <fullName evidence="2">Predicted protein</fullName>
    </submittedName>
</protein>
<dbReference type="EMBL" id="GG738860">
    <property type="protein sequence ID" value="EFC46181.1"/>
    <property type="molecule type" value="Genomic_DNA"/>
</dbReference>
<dbReference type="VEuPathDB" id="AmoebaDB:NAEGRDRAFT_48101"/>
<reference evidence="2 3" key="1">
    <citation type="journal article" date="2010" name="Cell">
        <title>The genome of Naegleria gruberi illuminates early eukaryotic versatility.</title>
        <authorList>
            <person name="Fritz-Laylin L.K."/>
            <person name="Prochnik S.E."/>
            <person name="Ginger M.L."/>
            <person name="Dacks J.B."/>
            <person name="Carpenter M.L."/>
            <person name="Field M.C."/>
            <person name="Kuo A."/>
            <person name="Paredez A."/>
            <person name="Chapman J."/>
            <person name="Pham J."/>
            <person name="Shu S."/>
            <person name="Neupane R."/>
            <person name="Cipriano M."/>
            <person name="Mancuso J."/>
            <person name="Tu H."/>
            <person name="Salamov A."/>
            <person name="Lindquist E."/>
            <person name="Shapiro H."/>
            <person name="Lucas S."/>
            <person name="Grigoriev I.V."/>
            <person name="Cande W.Z."/>
            <person name="Fulton C."/>
            <person name="Rokhsar D.S."/>
            <person name="Dawson S.C."/>
        </authorList>
    </citation>
    <scope>NUCLEOTIDE SEQUENCE [LARGE SCALE GENOMIC DNA]</scope>
    <source>
        <strain evidence="2 3">NEG-M</strain>
    </source>
</reference>
<dbReference type="KEGG" id="ngr:NAEGRDRAFT_48101"/>
<dbReference type="GeneID" id="8850552"/>
<dbReference type="SUPFAM" id="SSF52047">
    <property type="entry name" value="RNI-like"/>
    <property type="match status" value="1"/>
</dbReference>
<name>D2VB26_NAEGR</name>
<dbReference type="InParanoid" id="D2VB26"/>
<proteinExistence type="predicted"/>
<accession>D2VB26</accession>
<sequence>MPMLESLTLFQISNKGVLSLSENETLSNMTYLEFLSQVRDIDEIMQSNYISNLQILLINGKVKLEHGSDHLVSVINSTAKSLECLEIHKANSCLNGFKLFYSDSQYFSNLNTLHLSMPSTISDLEYLAKSNILVNLRDLSVYNEGDEIDEEQVVDIDFVEILAKNETFKNLNRLGYYFSDDDIDYLWNNFNAETNETVLKLLRNIATDRILCEIIDNYLIKLENLTRIDCNFFEGKLNNIRVDEQCENLTELKFIPYNDKAAKMALSKYSKTIKKMELVYDYNYKNDYAIHGPFYSVFEKSNSFPNLKTLELIWNFTTSQTFTNWHMNLSNLAPTLENLTINTLSISNASRVIDPLLNCLSKLSNLATLQLNFKESLHVILTDMEILAKLHENLSLHSLTIGNFDCDDYIDIVKSFITKDLKKLSWNYGKNAIDNVEFECENLVELVVNGEDKSTNTFIRKQLESMKECKLEKLHSNNSCASLVDMLPQDTMKYLQLELNNGNIHHFSKLTNFSNLHSLILHVPEMINDYSQCKLPKFLLTIKFSGEITGMERGFSDMLLSAVNLQKLSFENSKLQDGFFEKIIPMSYQLDDLIVIYNTDLTLETIEHLKKFTNCRVLLWDCFSDSVLGSQFSIFCQETPKVCIIRKTQKMDKRNLLYPKLDYTKIDSVVSAVKERVKSQDMKEAYVIIIGLFHHFGNQIEDIPNLDEICKLFLKSYRYDSYLRDATSILPVINKMWNEKKIEFTKVEIGYLENISRRSSIAFCQFAPILLDLGYYSTVIETLSYLMLKNDIPDETSAIIERLFTDFISGEQDLTSFSGFDIVKIAKGALKHFIPAKKIMNSFIEFLIGHEFYKHSHKTIQVLKPSTETSPILEKDLEYFTNLFNRKEFILNEVLVKVPLLDQYLRNEEYTSTTFNALGYEWCIEFIPNPKYVLYSTKDSFKINLQQTKPETKQRGMVDIVMCNYDFEPQTYFSNSRKINWNGRVMSYHVKKKFLEPYSRNDDFLVYKFVVGLRNLQFEPIQDFNEEIIHNGRKDLSSTNYPSFIYTLANKFPTLIQTCVIRVCMKTHETWIFGDQFEVFGFKFALGIYMNEKSGGTTELLENKTLQDTIKLTLCSFDYNSISNNVCLVNLKAFSSNSDFLPESTRRKRIQLDNMYNSMMLPINGKYFKPRVVEMNGKSYLEYVINIGLSLRCFCKHFPTLYSEDPETLEAQKKEEQDIEDDQEVDQEDDDIEEPEEYFGEKEKESHQHGRQEDDQHYPTTVKTTKKEEEQDDTIWTIPFLICFVINLLGKLRSLLKSN</sequence>
<evidence type="ECO:0000313" key="3">
    <source>
        <dbReference type="Proteomes" id="UP000006671"/>
    </source>
</evidence>
<dbReference type="Proteomes" id="UP000006671">
    <property type="component" value="Unassembled WGS sequence"/>
</dbReference>
<dbReference type="RefSeq" id="XP_002678925.1">
    <property type="nucleotide sequence ID" value="XM_002678879.1"/>
</dbReference>
<keyword evidence="3" id="KW-1185">Reference proteome</keyword>
<feature type="region of interest" description="Disordered" evidence="1">
    <location>
        <begin position="1211"/>
        <end position="1270"/>
    </location>
</feature>
<feature type="compositionally biased region" description="Basic and acidic residues" evidence="1">
    <location>
        <begin position="1239"/>
        <end position="1257"/>
    </location>
</feature>